<reference evidence="1 2" key="1">
    <citation type="submission" date="2010-10" db="EMBL/GenBank/DDBJ databases">
        <authorList>
            <person name="Chen C."/>
            <person name="Kittichotirat W."/>
            <person name="Asikainen S."/>
            <person name="Bumgarner R."/>
        </authorList>
    </citation>
    <scope>NUCLEOTIDE SEQUENCE [LARGE SCALE GENOMIC DNA]</scope>
    <source>
        <strain evidence="1 2">SC1083</strain>
    </source>
</reference>
<evidence type="ECO:0000313" key="1">
    <source>
        <dbReference type="EMBL" id="EGY34795.1"/>
    </source>
</evidence>
<proteinExistence type="predicted"/>
<organism evidence="1 2">
    <name type="scientific">Aggregatibacter actinomycetemcomitans serotype e str. SC1083</name>
    <dbReference type="NCBI Taxonomy" id="907488"/>
    <lineage>
        <taxon>Bacteria</taxon>
        <taxon>Pseudomonadati</taxon>
        <taxon>Pseudomonadota</taxon>
        <taxon>Gammaproteobacteria</taxon>
        <taxon>Pasteurellales</taxon>
        <taxon>Pasteurellaceae</taxon>
        <taxon>Aggregatibacter</taxon>
    </lineage>
</organism>
<name>G4A6E6_AGGAC</name>
<evidence type="ECO:0000313" key="2">
    <source>
        <dbReference type="Proteomes" id="UP000005508"/>
    </source>
</evidence>
<dbReference type="EMBL" id="AEJM01000011">
    <property type="protein sequence ID" value="EGY34795.1"/>
    <property type="molecule type" value="Genomic_DNA"/>
</dbReference>
<comment type="caution">
    <text evidence="1">The sequence shown here is derived from an EMBL/GenBank/DDBJ whole genome shotgun (WGS) entry which is preliminary data.</text>
</comment>
<dbReference type="AlphaFoldDB" id="G4A6E6"/>
<sequence length="162" mass="18514">MRILDIVYLQFFALRTASIFPTAFRRNLLPANNAIKIATIFAKLKSTTTCPSILIISTALWAWSCYRFVFNPHLRHSPNIRGRHQARKIAVLASSHLTYHKARSNLAAKCRNACESHRLNQTALQGELNHCRHRHCITQPTQFLIILAFPRGLNVPTAQTHY</sequence>
<accession>G4A6E6</accession>
<dbReference type="Proteomes" id="UP000005508">
    <property type="component" value="Unassembled WGS sequence"/>
</dbReference>
<gene>
    <name evidence="1" type="ORF">SC1083_0386</name>
</gene>
<protein>
    <submittedName>
        <fullName evidence="1">Uncharacterized protein</fullName>
    </submittedName>
</protein>